<evidence type="ECO:0000256" key="1">
    <source>
        <dbReference type="ARBA" id="ARBA00009437"/>
    </source>
</evidence>
<dbReference type="Pfam" id="PF00126">
    <property type="entry name" value="HTH_1"/>
    <property type="match status" value="1"/>
</dbReference>
<protein>
    <submittedName>
        <fullName evidence="6">LysR family transcriptional regulator</fullName>
    </submittedName>
</protein>
<keyword evidence="4" id="KW-0804">Transcription</keyword>
<dbReference type="InterPro" id="IPR058163">
    <property type="entry name" value="LysR-type_TF_proteobact-type"/>
</dbReference>
<proteinExistence type="inferred from homology"/>
<keyword evidence="2" id="KW-0805">Transcription regulation</keyword>
<dbReference type="PROSITE" id="PS50931">
    <property type="entry name" value="HTH_LYSR"/>
    <property type="match status" value="1"/>
</dbReference>
<organism evidence="6 7">
    <name type="scientific">Zestomonas insulae</name>
    <dbReference type="NCBI Taxonomy" id="2809017"/>
    <lineage>
        <taxon>Bacteria</taxon>
        <taxon>Pseudomonadati</taxon>
        <taxon>Pseudomonadota</taxon>
        <taxon>Gammaproteobacteria</taxon>
        <taxon>Pseudomonadales</taxon>
        <taxon>Pseudomonadaceae</taxon>
        <taxon>Zestomonas</taxon>
    </lineage>
</organism>
<dbReference type="RefSeq" id="WP_205349974.1">
    <property type="nucleotide sequence ID" value="NZ_JAFEUP010000006.1"/>
</dbReference>
<evidence type="ECO:0000313" key="7">
    <source>
        <dbReference type="Proteomes" id="UP000717995"/>
    </source>
</evidence>
<evidence type="ECO:0000256" key="3">
    <source>
        <dbReference type="ARBA" id="ARBA00023125"/>
    </source>
</evidence>
<accession>A0ABS2II87</accession>
<dbReference type="Proteomes" id="UP000717995">
    <property type="component" value="Unassembled WGS sequence"/>
</dbReference>
<comment type="similarity">
    <text evidence="1">Belongs to the LysR transcriptional regulatory family.</text>
</comment>
<dbReference type="PANTHER" id="PTHR30537">
    <property type="entry name" value="HTH-TYPE TRANSCRIPTIONAL REGULATOR"/>
    <property type="match status" value="1"/>
</dbReference>
<evidence type="ECO:0000259" key="5">
    <source>
        <dbReference type="PROSITE" id="PS50931"/>
    </source>
</evidence>
<dbReference type="InterPro" id="IPR000847">
    <property type="entry name" value="LysR_HTH_N"/>
</dbReference>
<dbReference type="Pfam" id="PF03466">
    <property type="entry name" value="LysR_substrate"/>
    <property type="match status" value="1"/>
</dbReference>
<sequence>MDIVFNMRTFVCVAETGSFTAAAQRLDLTTSYVSRTIASLESHLQTRLLHRTTRRIALTEAGQRYLLRCEQILGYLAEAEAEAGEAHARPAGNLKVHAMTGIGQHYLIQAIAEYSEKYPEVSFDLTLANRTTDILDEGYDISVVIAQELPDSGFIYKQLGSTYSVLCAAPAYLEKHGTPRLPGELGQHRCLRLVNNVMSLDRWLLDGPDGKELVTVERTPFQVNTGDAMTEAVRAGMGIGALPLYSAIGGLQDGSLVRVLPNHSLFPLGIFALYPSRQFLDAKIRTWVEFLREFIPEQVRADEQGVAALSLRLGR</sequence>
<dbReference type="Gene3D" id="3.40.190.290">
    <property type="match status" value="1"/>
</dbReference>
<reference evidence="6 7" key="1">
    <citation type="submission" date="2021-02" db="EMBL/GenBank/DDBJ databases">
        <authorList>
            <person name="Lee D.-H."/>
        </authorList>
    </citation>
    <scope>NUCLEOTIDE SEQUENCE [LARGE SCALE GENOMIC DNA]</scope>
    <source>
        <strain evidence="6 7">UL073</strain>
    </source>
</reference>
<dbReference type="SUPFAM" id="SSF46785">
    <property type="entry name" value="Winged helix' DNA-binding domain"/>
    <property type="match status" value="1"/>
</dbReference>
<evidence type="ECO:0000256" key="4">
    <source>
        <dbReference type="ARBA" id="ARBA00023163"/>
    </source>
</evidence>
<dbReference type="SUPFAM" id="SSF53850">
    <property type="entry name" value="Periplasmic binding protein-like II"/>
    <property type="match status" value="1"/>
</dbReference>
<gene>
    <name evidence="6" type="ORF">JQX08_18920</name>
</gene>
<feature type="domain" description="HTH lysR-type" evidence="5">
    <location>
        <begin position="7"/>
        <end position="59"/>
    </location>
</feature>
<dbReference type="PANTHER" id="PTHR30537:SF5">
    <property type="entry name" value="HTH-TYPE TRANSCRIPTIONAL ACTIVATOR TTDR-RELATED"/>
    <property type="match status" value="1"/>
</dbReference>
<evidence type="ECO:0000313" key="6">
    <source>
        <dbReference type="EMBL" id="MBM7062791.1"/>
    </source>
</evidence>
<keyword evidence="7" id="KW-1185">Reference proteome</keyword>
<keyword evidence="3" id="KW-0238">DNA-binding</keyword>
<dbReference type="InterPro" id="IPR005119">
    <property type="entry name" value="LysR_subst-bd"/>
</dbReference>
<dbReference type="InterPro" id="IPR036388">
    <property type="entry name" value="WH-like_DNA-bd_sf"/>
</dbReference>
<dbReference type="CDD" id="cd08422">
    <property type="entry name" value="PBP2_CrgA_like"/>
    <property type="match status" value="1"/>
</dbReference>
<comment type="caution">
    <text evidence="6">The sequence shown here is derived from an EMBL/GenBank/DDBJ whole genome shotgun (WGS) entry which is preliminary data.</text>
</comment>
<dbReference type="EMBL" id="JAFEUP010000006">
    <property type="protein sequence ID" value="MBM7062791.1"/>
    <property type="molecule type" value="Genomic_DNA"/>
</dbReference>
<dbReference type="InterPro" id="IPR036390">
    <property type="entry name" value="WH_DNA-bd_sf"/>
</dbReference>
<evidence type="ECO:0000256" key="2">
    <source>
        <dbReference type="ARBA" id="ARBA00023015"/>
    </source>
</evidence>
<dbReference type="Gene3D" id="1.10.10.10">
    <property type="entry name" value="Winged helix-like DNA-binding domain superfamily/Winged helix DNA-binding domain"/>
    <property type="match status" value="1"/>
</dbReference>
<name>A0ABS2II87_9GAMM</name>